<dbReference type="EMBL" id="GBXM01054360">
    <property type="protein sequence ID" value="JAH54217.1"/>
    <property type="molecule type" value="Transcribed_RNA"/>
</dbReference>
<evidence type="ECO:0000256" key="1">
    <source>
        <dbReference type="SAM" id="MobiDB-lite"/>
    </source>
</evidence>
<dbReference type="AlphaFoldDB" id="A0A0E9TL51"/>
<feature type="compositionally biased region" description="Polar residues" evidence="1">
    <location>
        <begin position="53"/>
        <end position="63"/>
    </location>
</feature>
<sequence>MKRYPDEINLLAEIQLSQSAIHNNSSWGPLHYQNRAGAGPVLHNVCCGHWSTSSAPERQSGINAESGGPPPAGAMMPDGF</sequence>
<feature type="region of interest" description="Disordered" evidence="1">
    <location>
        <begin position="53"/>
        <end position="80"/>
    </location>
</feature>
<reference evidence="2" key="1">
    <citation type="submission" date="2014-11" db="EMBL/GenBank/DDBJ databases">
        <authorList>
            <person name="Amaro Gonzalez C."/>
        </authorList>
    </citation>
    <scope>NUCLEOTIDE SEQUENCE</scope>
</reference>
<protein>
    <submittedName>
        <fullName evidence="2">Uncharacterized protein</fullName>
    </submittedName>
</protein>
<evidence type="ECO:0000313" key="2">
    <source>
        <dbReference type="EMBL" id="JAH54217.1"/>
    </source>
</evidence>
<proteinExistence type="predicted"/>
<reference evidence="2" key="2">
    <citation type="journal article" date="2015" name="Fish Shellfish Immunol.">
        <title>Early steps in the European eel (Anguilla anguilla)-Vibrio vulnificus interaction in the gills: Role of the RtxA13 toxin.</title>
        <authorList>
            <person name="Callol A."/>
            <person name="Pajuelo D."/>
            <person name="Ebbesson L."/>
            <person name="Teles M."/>
            <person name="MacKenzie S."/>
            <person name="Amaro C."/>
        </authorList>
    </citation>
    <scope>NUCLEOTIDE SEQUENCE</scope>
</reference>
<accession>A0A0E9TL51</accession>
<organism evidence="2">
    <name type="scientific">Anguilla anguilla</name>
    <name type="common">European freshwater eel</name>
    <name type="synonym">Muraena anguilla</name>
    <dbReference type="NCBI Taxonomy" id="7936"/>
    <lineage>
        <taxon>Eukaryota</taxon>
        <taxon>Metazoa</taxon>
        <taxon>Chordata</taxon>
        <taxon>Craniata</taxon>
        <taxon>Vertebrata</taxon>
        <taxon>Euteleostomi</taxon>
        <taxon>Actinopterygii</taxon>
        <taxon>Neopterygii</taxon>
        <taxon>Teleostei</taxon>
        <taxon>Anguilliformes</taxon>
        <taxon>Anguillidae</taxon>
        <taxon>Anguilla</taxon>
    </lineage>
</organism>
<name>A0A0E9TL51_ANGAN</name>